<dbReference type="PANTHER" id="PTHR45033">
    <property type="match status" value="1"/>
</dbReference>
<dbReference type="SUPFAM" id="SSF50129">
    <property type="entry name" value="GroES-like"/>
    <property type="match status" value="1"/>
</dbReference>
<dbReference type="Gene3D" id="3.90.180.10">
    <property type="entry name" value="Medium-chain alcohol dehydrogenases, catalytic domain"/>
    <property type="match status" value="1"/>
</dbReference>
<dbReference type="SUPFAM" id="SSF51735">
    <property type="entry name" value="NAD(P)-binding Rossmann-fold domains"/>
    <property type="match status" value="1"/>
</dbReference>
<sequence>MAVVKWLLFDVFAGVGLQHQIKHIMKAYIIENFGSIEGITLTERPIPTPGPNQVLIKVKAVSIARRDIYILNQVYPLPPKQGIIPLSDGVGEVVSTGTYVTRFKSGDRVAGNYFANWRDGQMNMDVMDQLGCTLDGMLAEYVLMNEEWLVRIPANLSWEEAATLPCAALTAWSALTGPRPVLAGDTVLTIGSGGVAVFTIQFAKMMGARVIALTSKNSKFEALRNLGADAVINYTTHTDWHQQVKELTGGNGVSRVIETGGIDTFEQSVKSAAFGAEVTLVSSAGVVNNSTALLKSVLAPLFVKMISIRPIFVGSRLSFEAMNRAIEAFDIKPVIDKIYTFKQVKEAYRYVAAGEHLGKVIIVLNQ</sequence>
<dbReference type="Pfam" id="PF00107">
    <property type="entry name" value="ADH_zinc_N"/>
    <property type="match status" value="1"/>
</dbReference>
<dbReference type="GO" id="GO:0016491">
    <property type="term" value="F:oxidoreductase activity"/>
    <property type="evidence" value="ECO:0007669"/>
    <property type="project" value="InterPro"/>
</dbReference>
<dbReference type="InterPro" id="IPR020843">
    <property type="entry name" value="ER"/>
</dbReference>
<dbReference type="Proteomes" id="UP000541583">
    <property type="component" value="Unassembled WGS sequence"/>
</dbReference>
<name>A0A1N7DWL7_9SPHI</name>
<dbReference type="InterPro" id="IPR036291">
    <property type="entry name" value="NAD(P)-bd_dom_sf"/>
</dbReference>
<organism evidence="3 5">
    <name type="scientific">Mucilaginibacter lappiensis</name>
    <dbReference type="NCBI Taxonomy" id="354630"/>
    <lineage>
        <taxon>Bacteria</taxon>
        <taxon>Pseudomonadati</taxon>
        <taxon>Bacteroidota</taxon>
        <taxon>Sphingobacteriia</taxon>
        <taxon>Sphingobacteriales</taxon>
        <taxon>Sphingobacteriaceae</taxon>
        <taxon>Mucilaginibacter</taxon>
    </lineage>
</organism>
<protein>
    <submittedName>
        <fullName evidence="3">NADPH:quinone reductase-like Zn-dependent oxidoreductase</fullName>
    </submittedName>
</protein>
<evidence type="ECO:0000313" key="3">
    <source>
        <dbReference type="EMBL" id="MBB6130170.1"/>
    </source>
</evidence>
<dbReference type="CDD" id="cd08276">
    <property type="entry name" value="MDR7"/>
    <property type="match status" value="1"/>
</dbReference>
<dbReference type="InterPro" id="IPR011032">
    <property type="entry name" value="GroES-like_sf"/>
</dbReference>
<dbReference type="RefSeq" id="WP_217696286.1">
    <property type="nucleotide sequence ID" value="NZ_FTMG01000012.1"/>
</dbReference>
<dbReference type="PANTHER" id="PTHR45033:SF2">
    <property type="entry name" value="ZINC-TYPE ALCOHOL DEHYDROGENASE-LIKE PROTEIN C1773.06C"/>
    <property type="match status" value="1"/>
</dbReference>
<feature type="domain" description="Enoyl reductase (ER)" evidence="1">
    <location>
        <begin position="34"/>
        <end position="362"/>
    </location>
</feature>
<dbReference type="InterPro" id="IPR052711">
    <property type="entry name" value="Zinc_ADH-like"/>
</dbReference>
<accession>A0A1N7DWL7</accession>
<evidence type="ECO:0000313" key="2">
    <source>
        <dbReference type="EMBL" id="MBB6111493.1"/>
    </source>
</evidence>
<dbReference type="Pfam" id="PF08240">
    <property type="entry name" value="ADH_N"/>
    <property type="match status" value="1"/>
</dbReference>
<evidence type="ECO:0000259" key="1">
    <source>
        <dbReference type="SMART" id="SM00829"/>
    </source>
</evidence>
<dbReference type="SMART" id="SM00829">
    <property type="entry name" value="PKS_ER"/>
    <property type="match status" value="1"/>
</dbReference>
<comment type="caution">
    <text evidence="3">The sequence shown here is derived from an EMBL/GenBank/DDBJ whole genome shotgun (WGS) entry which is preliminary data.</text>
</comment>
<dbReference type="EMBL" id="JACHCA010000013">
    <property type="protein sequence ID" value="MBB6130170.1"/>
    <property type="molecule type" value="Genomic_DNA"/>
</dbReference>
<proteinExistence type="predicted"/>
<reference evidence="4 5" key="1">
    <citation type="submission" date="2020-08" db="EMBL/GenBank/DDBJ databases">
        <title>Genomic Encyclopedia of Type Strains, Phase IV (KMG-V): Genome sequencing to study the core and pangenomes of soil and plant-associated prokaryotes.</title>
        <authorList>
            <person name="Whitman W."/>
        </authorList>
    </citation>
    <scope>NUCLEOTIDE SEQUENCE [LARGE SCALE GENOMIC DNA]</scope>
    <source>
        <strain evidence="2 4">ANJLi2</strain>
        <strain evidence="3 5">MP601</strain>
    </source>
</reference>
<dbReference type="EMBL" id="JACHCB010000012">
    <property type="protein sequence ID" value="MBB6111493.1"/>
    <property type="molecule type" value="Genomic_DNA"/>
</dbReference>
<dbReference type="InterPro" id="IPR013149">
    <property type="entry name" value="ADH-like_C"/>
</dbReference>
<dbReference type="Proteomes" id="UP000548326">
    <property type="component" value="Unassembled WGS sequence"/>
</dbReference>
<evidence type="ECO:0000313" key="5">
    <source>
        <dbReference type="Proteomes" id="UP000548326"/>
    </source>
</evidence>
<evidence type="ECO:0000313" key="4">
    <source>
        <dbReference type="Proteomes" id="UP000541583"/>
    </source>
</evidence>
<gene>
    <name evidence="3" type="ORF">HDF22_004309</name>
    <name evidence="2" type="ORF">HDF23_004263</name>
</gene>
<dbReference type="Gene3D" id="3.40.50.720">
    <property type="entry name" value="NAD(P)-binding Rossmann-like Domain"/>
    <property type="match status" value="1"/>
</dbReference>
<dbReference type="AlphaFoldDB" id="A0A1N7DWL7"/>
<keyword evidence="4" id="KW-1185">Reference proteome</keyword>
<dbReference type="InterPro" id="IPR013154">
    <property type="entry name" value="ADH-like_N"/>
</dbReference>
<dbReference type="STRING" id="354630.SAMN05421821_112114"/>